<reference evidence="3" key="1">
    <citation type="submission" date="2022-10" db="EMBL/GenBank/DDBJ databases">
        <title>Genome assembly of Pristionchus species.</title>
        <authorList>
            <person name="Yoshida K."/>
            <person name="Sommer R.J."/>
        </authorList>
    </citation>
    <scope>NUCLEOTIDE SEQUENCE [LARGE SCALE GENOMIC DNA]</scope>
    <source>
        <strain evidence="3">RS5460</strain>
    </source>
</reference>
<feature type="non-terminal residue" evidence="2">
    <location>
        <position position="1"/>
    </location>
</feature>
<protein>
    <submittedName>
        <fullName evidence="2">Uncharacterized protein</fullName>
    </submittedName>
</protein>
<feature type="region of interest" description="Disordered" evidence="1">
    <location>
        <begin position="12"/>
        <end position="36"/>
    </location>
</feature>
<keyword evidence="3" id="KW-1185">Reference proteome</keyword>
<feature type="compositionally biased region" description="Basic and acidic residues" evidence="1">
    <location>
        <begin position="19"/>
        <end position="32"/>
    </location>
</feature>
<evidence type="ECO:0000313" key="2">
    <source>
        <dbReference type="EMBL" id="GMR50274.1"/>
    </source>
</evidence>
<gene>
    <name evidence="2" type="ORF">PMAYCL1PPCAC_20469</name>
</gene>
<name>A0AAN5CTY3_9BILA</name>
<comment type="caution">
    <text evidence="2">The sequence shown here is derived from an EMBL/GenBank/DDBJ whole genome shotgun (WGS) entry which is preliminary data.</text>
</comment>
<proteinExistence type="predicted"/>
<feature type="non-terminal residue" evidence="2">
    <location>
        <position position="97"/>
    </location>
</feature>
<dbReference type="EMBL" id="BTRK01000004">
    <property type="protein sequence ID" value="GMR50274.1"/>
    <property type="molecule type" value="Genomic_DNA"/>
</dbReference>
<dbReference type="Proteomes" id="UP001328107">
    <property type="component" value="Unassembled WGS sequence"/>
</dbReference>
<sequence>TLTFNWHNSSVFHSCSSENSEKGSRLKRREPENSTGSCGIIASFLLNSCKPMREVSRPSIVIDPSAGSTIRKRASVREDLPDPVLPTIATFSPALIL</sequence>
<evidence type="ECO:0000256" key="1">
    <source>
        <dbReference type="SAM" id="MobiDB-lite"/>
    </source>
</evidence>
<accession>A0AAN5CTY3</accession>
<dbReference type="AlphaFoldDB" id="A0AAN5CTY3"/>
<organism evidence="2 3">
    <name type="scientific">Pristionchus mayeri</name>
    <dbReference type="NCBI Taxonomy" id="1317129"/>
    <lineage>
        <taxon>Eukaryota</taxon>
        <taxon>Metazoa</taxon>
        <taxon>Ecdysozoa</taxon>
        <taxon>Nematoda</taxon>
        <taxon>Chromadorea</taxon>
        <taxon>Rhabditida</taxon>
        <taxon>Rhabditina</taxon>
        <taxon>Diplogasteromorpha</taxon>
        <taxon>Diplogasteroidea</taxon>
        <taxon>Neodiplogasteridae</taxon>
        <taxon>Pristionchus</taxon>
    </lineage>
</organism>
<evidence type="ECO:0000313" key="3">
    <source>
        <dbReference type="Proteomes" id="UP001328107"/>
    </source>
</evidence>